<sequence length="130" mass="13680">MDAEASGVKPGNGRTGTNAFTAVGISGSAPNWFADIVQMPVIVPNTSYRFELWAKSVTPGCTVQVQVLGRADGIDTTTSYRSISVVIPAAEVTPELIAQTQSTVLVDIFCIPGDGPNYAVYVDDITLTIV</sequence>
<protein>
    <recommendedName>
        <fullName evidence="3">CBM-cenC domain-containing protein</fullName>
    </recommendedName>
</protein>
<dbReference type="AlphaFoldDB" id="A0A6A6ZUQ5"/>
<accession>A0A6A6ZUQ5</accession>
<evidence type="ECO:0000313" key="2">
    <source>
        <dbReference type="Proteomes" id="UP000799424"/>
    </source>
</evidence>
<organism evidence="1 2">
    <name type="scientific">Ophiobolus disseminans</name>
    <dbReference type="NCBI Taxonomy" id="1469910"/>
    <lineage>
        <taxon>Eukaryota</taxon>
        <taxon>Fungi</taxon>
        <taxon>Dikarya</taxon>
        <taxon>Ascomycota</taxon>
        <taxon>Pezizomycotina</taxon>
        <taxon>Dothideomycetes</taxon>
        <taxon>Pleosporomycetidae</taxon>
        <taxon>Pleosporales</taxon>
        <taxon>Pleosporineae</taxon>
        <taxon>Phaeosphaeriaceae</taxon>
        <taxon>Ophiobolus</taxon>
    </lineage>
</organism>
<dbReference type="OrthoDB" id="5985073at2759"/>
<dbReference type="Proteomes" id="UP000799424">
    <property type="component" value="Unassembled WGS sequence"/>
</dbReference>
<reference evidence="1" key="1">
    <citation type="journal article" date="2020" name="Stud. Mycol.">
        <title>101 Dothideomycetes genomes: a test case for predicting lifestyles and emergence of pathogens.</title>
        <authorList>
            <person name="Haridas S."/>
            <person name="Albert R."/>
            <person name="Binder M."/>
            <person name="Bloem J."/>
            <person name="Labutti K."/>
            <person name="Salamov A."/>
            <person name="Andreopoulos B."/>
            <person name="Baker S."/>
            <person name="Barry K."/>
            <person name="Bills G."/>
            <person name="Bluhm B."/>
            <person name="Cannon C."/>
            <person name="Castanera R."/>
            <person name="Culley D."/>
            <person name="Daum C."/>
            <person name="Ezra D."/>
            <person name="Gonzalez J."/>
            <person name="Henrissat B."/>
            <person name="Kuo A."/>
            <person name="Liang C."/>
            <person name="Lipzen A."/>
            <person name="Lutzoni F."/>
            <person name="Magnuson J."/>
            <person name="Mondo S."/>
            <person name="Nolan M."/>
            <person name="Ohm R."/>
            <person name="Pangilinan J."/>
            <person name="Park H.-J."/>
            <person name="Ramirez L."/>
            <person name="Alfaro M."/>
            <person name="Sun H."/>
            <person name="Tritt A."/>
            <person name="Yoshinaga Y."/>
            <person name="Zwiers L.-H."/>
            <person name="Turgeon B."/>
            <person name="Goodwin S."/>
            <person name="Spatafora J."/>
            <person name="Crous P."/>
            <person name="Grigoriev I."/>
        </authorList>
    </citation>
    <scope>NUCLEOTIDE SEQUENCE</scope>
    <source>
        <strain evidence="1">CBS 113818</strain>
    </source>
</reference>
<name>A0A6A6ZUQ5_9PLEO</name>
<evidence type="ECO:0008006" key="3">
    <source>
        <dbReference type="Google" id="ProtNLM"/>
    </source>
</evidence>
<evidence type="ECO:0000313" key="1">
    <source>
        <dbReference type="EMBL" id="KAF2824478.1"/>
    </source>
</evidence>
<gene>
    <name evidence="1" type="ORF">CC86DRAFT_408554</name>
</gene>
<dbReference type="EMBL" id="MU006230">
    <property type="protein sequence ID" value="KAF2824478.1"/>
    <property type="molecule type" value="Genomic_DNA"/>
</dbReference>
<keyword evidence="2" id="KW-1185">Reference proteome</keyword>
<proteinExistence type="predicted"/>
<dbReference type="Gene3D" id="2.60.120.260">
    <property type="entry name" value="Galactose-binding domain-like"/>
    <property type="match status" value="1"/>
</dbReference>